<evidence type="ECO:0000313" key="5">
    <source>
        <dbReference type="Proteomes" id="UP001156666"/>
    </source>
</evidence>
<keyword evidence="5" id="KW-1185">Reference proteome</keyword>
<evidence type="ECO:0000259" key="3">
    <source>
        <dbReference type="Pfam" id="PF17482"/>
    </source>
</evidence>
<comment type="similarity">
    <text evidence="1">Belongs to the myoviridae tail sheath protein family.</text>
</comment>
<organism evidence="4 5">
    <name type="scientific">Portibacter lacus</name>
    <dbReference type="NCBI Taxonomy" id="1099794"/>
    <lineage>
        <taxon>Bacteria</taxon>
        <taxon>Pseudomonadati</taxon>
        <taxon>Bacteroidota</taxon>
        <taxon>Saprospiria</taxon>
        <taxon>Saprospirales</taxon>
        <taxon>Haliscomenobacteraceae</taxon>
        <taxon>Portibacter</taxon>
    </lineage>
</organism>
<feature type="compositionally biased region" description="Low complexity" evidence="2">
    <location>
        <begin position="253"/>
        <end position="287"/>
    </location>
</feature>
<accession>A0AA37SLJ1</accession>
<proteinExistence type="inferred from homology"/>
<dbReference type="AlphaFoldDB" id="A0AA37SLJ1"/>
<evidence type="ECO:0000313" key="4">
    <source>
        <dbReference type="EMBL" id="GLR16703.1"/>
    </source>
</evidence>
<dbReference type="PANTHER" id="PTHR35861:SF1">
    <property type="entry name" value="PHAGE TAIL SHEATH PROTEIN"/>
    <property type="match status" value="1"/>
</dbReference>
<dbReference type="Pfam" id="PF17482">
    <property type="entry name" value="Phage_sheath_1C"/>
    <property type="match status" value="1"/>
</dbReference>
<dbReference type="EMBL" id="BSOH01000007">
    <property type="protein sequence ID" value="GLR16703.1"/>
    <property type="molecule type" value="Genomic_DNA"/>
</dbReference>
<name>A0AA37SLJ1_9BACT</name>
<reference evidence="4" key="1">
    <citation type="journal article" date="2014" name="Int. J. Syst. Evol. Microbiol.">
        <title>Complete genome sequence of Corynebacterium casei LMG S-19264T (=DSM 44701T), isolated from a smear-ripened cheese.</title>
        <authorList>
            <consortium name="US DOE Joint Genome Institute (JGI-PGF)"/>
            <person name="Walter F."/>
            <person name="Albersmeier A."/>
            <person name="Kalinowski J."/>
            <person name="Ruckert C."/>
        </authorList>
    </citation>
    <scope>NUCLEOTIDE SEQUENCE</scope>
    <source>
        <strain evidence="4">NBRC 108769</strain>
    </source>
</reference>
<evidence type="ECO:0000256" key="2">
    <source>
        <dbReference type="SAM" id="MobiDB-lite"/>
    </source>
</evidence>
<comment type="caution">
    <text evidence="4">The sequence shown here is derived from an EMBL/GenBank/DDBJ whole genome shotgun (WGS) entry which is preliminary data.</text>
</comment>
<dbReference type="RefSeq" id="WP_235291107.1">
    <property type="nucleotide sequence ID" value="NZ_BSOH01000007.1"/>
</dbReference>
<dbReference type="InterPro" id="IPR052042">
    <property type="entry name" value="Tail_sheath_structural"/>
</dbReference>
<dbReference type="PANTHER" id="PTHR35861">
    <property type="match status" value="1"/>
</dbReference>
<feature type="region of interest" description="Disordered" evidence="2">
    <location>
        <begin position="249"/>
        <end position="293"/>
    </location>
</feature>
<dbReference type="InterPro" id="IPR020287">
    <property type="entry name" value="Tail_sheath_C"/>
</dbReference>
<feature type="region of interest" description="Disordered" evidence="2">
    <location>
        <begin position="527"/>
        <end position="557"/>
    </location>
</feature>
<sequence>MARLATPGVYVRENNAFSSSVVEAPSAIPAFIGYTAKAERGHESLLNTPTRIDSFKEFINYFGKGPKVSFSIKAKDEKDYSLKIDAESNFHLYNSLRLFYSNGGGSCYICSVGNYQSGSKLKNLQEGLEVLVAEQEPSLVVCPDAVNLEPKECFELYRDILNHCGRETRDRFAIFDIPNGSEARTYNDKDNINQFREGVGHQNLAYGAAYYPWLNTTVVSGSEISFKNISNVNELVKILTKEAEYRYLGGPQSTSSSSSSSSSSSKTAAKGATASKSSSTSSTPSSTKKVDSRAMMKFNEVKAEIERLKSVSGNGQVLDQNLKAISSTYNAILREIREIANVMPTCGAIAGIYANVDNNIGVHKAPANIGLNSVLSPALNITGAIQEDLNLPINGKAVNAIRSFIGKGVLVWGARTLDGNSQDWKYINVRRTILMIEQSVKSAVENYIFEPNTPQTWMRVRIAIENFLTSMWKRGALMGISPAEAYEVAIGLGDTMTPEDILDGVMRISVFLSVARPAEFIEITFEQRMQEPVDEGAEEGEGEEEGEEGGEEGAAEE</sequence>
<evidence type="ECO:0000256" key="1">
    <source>
        <dbReference type="ARBA" id="ARBA00008005"/>
    </source>
</evidence>
<protein>
    <recommendedName>
        <fullName evidence="3">Tail sheath protein C-terminal domain-containing protein</fullName>
    </recommendedName>
</protein>
<gene>
    <name evidence="4" type="ORF">GCM10007940_13180</name>
</gene>
<feature type="domain" description="Tail sheath protein C-terminal" evidence="3">
    <location>
        <begin position="421"/>
        <end position="526"/>
    </location>
</feature>
<reference evidence="4" key="2">
    <citation type="submission" date="2023-01" db="EMBL/GenBank/DDBJ databases">
        <title>Draft genome sequence of Portibacter lacus strain NBRC 108769.</title>
        <authorList>
            <person name="Sun Q."/>
            <person name="Mori K."/>
        </authorList>
    </citation>
    <scope>NUCLEOTIDE SEQUENCE</scope>
    <source>
        <strain evidence="4">NBRC 108769</strain>
    </source>
</reference>
<dbReference type="Proteomes" id="UP001156666">
    <property type="component" value="Unassembled WGS sequence"/>
</dbReference>
<feature type="compositionally biased region" description="Acidic residues" evidence="2">
    <location>
        <begin position="532"/>
        <end position="557"/>
    </location>
</feature>
<dbReference type="Gene3D" id="3.40.50.11780">
    <property type="match status" value="1"/>
</dbReference>